<feature type="non-terminal residue" evidence="8">
    <location>
        <position position="545"/>
    </location>
</feature>
<feature type="domain" description="Spaetzle" evidence="6">
    <location>
        <begin position="505"/>
        <end position="544"/>
    </location>
</feature>
<protein>
    <submittedName>
        <fullName evidence="8">Uncharacterized protein</fullName>
    </submittedName>
</protein>
<evidence type="ECO:0000256" key="2">
    <source>
        <dbReference type="ARBA" id="ARBA00023157"/>
    </source>
</evidence>
<dbReference type="InterPro" id="IPR052444">
    <property type="entry name" value="Spz/Toll_ligand-like"/>
</dbReference>
<dbReference type="Proteomes" id="UP000837857">
    <property type="component" value="Chromosome 8"/>
</dbReference>
<dbReference type="SUPFAM" id="SSF57501">
    <property type="entry name" value="Cystine-knot cytokines"/>
    <property type="match status" value="1"/>
</dbReference>
<dbReference type="PANTHER" id="PTHR23199">
    <property type="entry name" value="NEUROTROPHIN 1-RELATED"/>
    <property type="match status" value="1"/>
</dbReference>
<feature type="signal peptide" evidence="5">
    <location>
        <begin position="1"/>
        <end position="16"/>
    </location>
</feature>
<feature type="domain" description="Neurotrophin 1 N-terminal" evidence="7">
    <location>
        <begin position="103"/>
        <end position="198"/>
    </location>
</feature>
<feature type="compositionally biased region" description="Basic and acidic residues" evidence="4">
    <location>
        <begin position="280"/>
        <end position="296"/>
    </location>
</feature>
<evidence type="ECO:0000256" key="3">
    <source>
        <dbReference type="ARBA" id="ARBA00023180"/>
    </source>
</evidence>
<evidence type="ECO:0000313" key="8">
    <source>
        <dbReference type="EMBL" id="CAH2074936.1"/>
    </source>
</evidence>
<keyword evidence="9" id="KW-1185">Reference proteome</keyword>
<proteinExistence type="predicted"/>
<dbReference type="Pfam" id="PF24103">
    <property type="entry name" value="NT_N"/>
    <property type="match status" value="1"/>
</dbReference>
<sequence>MACLSRVVLILAVATATRVENADFETAEPHEVMIAQESRNYRTFVSPPVRIIKPNGVINSHRPQYDLDSLEEELEALDVRDFFEATTRKSLYKTYNPHSSVYKENVIRDAVLRALERKDHVGKFAQVLPIIRAMSGNQRDALASLVASQVSAPPGRASLSLSQVRSMFGNENNSTAELMLPILLDMANLIRHAGRSGKGHREVKLPLTLPQTQFMRRSLIEDTSHSDEFDAATEDFNLVITTTTKPQTIKNRNTRSRAQRNITLTSNPTKSLTTSTTTKTDQENKTKAENLNDTKSIDNVNHTSTQNSDNQINVAASVVKTESPLKSSARARSMAISDNGTLDLTADATNQSIQELPVAEKLRSLNRYVDRKGNLIRRGTYVPKSPQVTRRTTVEPSLLSPNGRRRPFPQRKPPTLISDQNKCELFTNTVCLRAEDYPTEAIVQSIRRTKSAGALLADFKDPGEGAVDGISPAQEAKYTAEHYLVSNRRGDTANRDFAGAGEAGFMCPSTVKYARPQRARATSGQWKYIVNTGEHTQTLRLEKCL</sequence>
<feature type="region of interest" description="Disordered" evidence="4">
    <location>
        <begin position="394"/>
        <end position="414"/>
    </location>
</feature>
<dbReference type="Pfam" id="PF16077">
    <property type="entry name" value="Spaetzle"/>
    <property type="match status" value="1"/>
</dbReference>
<feature type="region of interest" description="Disordered" evidence="4">
    <location>
        <begin position="252"/>
        <end position="308"/>
    </location>
</feature>
<feature type="compositionally biased region" description="Low complexity" evidence="4">
    <location>
        <begin position="263"/>
        <end position="279"/>
    </location>
</feature>
<name>A0ABN8J620_9NEOP</name>
<keyword evidence="2" id="KW-1015">Disulfide bond</keyword>
<feature type="compositionally biased region" description="Polar residues" evidence="4">
    <location>
        <begin position="297"/>
        <end position="308"/>
    </location>
</feature>
<reference evidence="8" key="1">
    <citation type="submission" date="2022-03" db="EMBL/GenBank/DDBJ databases">
        <authorList>
            <person name="Martin H S."/>
        </authorList>
    </citation>
    <scope>NUCLEOTIDE SEQUENCE</scope>
</reference>
<gene>
    <name evidence="8" type="ORF">IPOD504_LOCUS16350</name>
</gene>
<dbReference type="Gene3D" id="2.10.90.10">
    <property type="entry name" value="Cystine-knot cytokines"/>
    <property type="match status" value="1"/>
</dbReference>
<dbReference type="InterPro" id="IPR032104">
    <property type="entry name" value="Spaetzle"/>
</dbReference>
<evidence type="ECO:0000256" key="4">
    <source>
        <dbReference type="SAM" id="MobiDB-lite"/>
    </source>
</evidence>
<evidence type="ECO:0000259" key="6">
    <source>
        <dbReference type="Pfam" id="PF16077"/>
    </source>
</evidence>
<feature type="chain" id="PRO_5045823711" evidence="5">
    <location>
        <begin position="17"/>
        <end position="545"/>
    </location>
</feature>
<keyword evidence="1 5" id="KW-0732">Signal</keyword>
<evidence type="ECO:0000256" key="5">
    <source>
        <dbReference type="SAM" id="SignalP"/>
    </source>
</evidence>
<evidence type="ECO:0000313" key="9">
    <source>
        <dbReference type="Proteomes" id="UP000837857"/>
    </source>
</evidence>
<dbReference type="InterPro" id="IPR029034">
    <property type="entry name" value="Cystine-knot_cytokine"/>
</dbReference>
<evidence type="ECO:0000256" key="1">
    <source>
        <dbReference type="ARBA" id="ARBA00022729"/>
    </source>
</evidence>
<evidence type="ECO:0000259" key="7">
    <source>
        <dbReference type="Pfam" id="PF24103"/>
    </source>
</evidence>
<dbReference type="InterPro" id="IPR056200">
    <property type="entry name" value="NT_N"/>
</dbReference>
<accession>A0ABN8J620</accession>
<organism evidence="8 9">
    <name type="scientific">Iphiclides podalirius</name>
    <name type="common">scarce swallowtail</name>
    <dbReference type="NCBI Taxonomy" id="110791"/>
    <lineage>
        <taxon>Eukaryota</taxon>
        <taxon>Metazoa</taxon>
        <taxon>Ecdysozoa</taxon>
        <taxon>Arthropoda</taxon>
        <taxon>Hexapoda</taxon>
        <taxon>Insecta</taxon>
        <taxon>Pterygota</taxon>
        <taxon>Neoptera</taxon>
        <taxon>Endopterygota</taxon>
        <taxon>Lepidoptera</taxon>
        <taxon>Glossata</taxon>
        <taxon>Ditrysia</taxon>
        <taxon>Papilionoidea</taxon>
        <taxon>Papilionidae</taxon>
        <taxon>Papilioninae</taxon>
        <taxon>Iphiclides</taxon>
    </lineage>
</organism>
<dbReference type="EMBL" id="OW152820">
    <property type="protein sequence ID" value="CAH2074936.1"/>
    <property type="molecule type" value="Genomic_DNA"/>
</dbReference>
<keyword evidence="3" id="KW-0325">Glycoprotein</keyword>
<dbReference type="PANTHER" id="PTHR23199:SF12">
    <property type="entry name" value="NEUROTROPHIN 1-RELATED"/>
    <property type="match status" value="1"/>
</dbReference>